<feature type="domain" description="Glycosyl hydrolase family 31 C-terminal" evidence="1">
    <location>
        <begin position="45"/>
        <end position="126"/>
    </location>
</feature>
<dbReference type="PANTHER" id="PTHR22762">
    <property type="entry name" value="ALPHA-GLUCOSIDASE"/>
    <property type="match status" value="1"/>
</dbReference>
<dbReference type="PANTHER" id="PTHR22762:SF166">
    <property type="entry name" value="ALPHA-GLUCOSIDASE"/>
    <property type="match status" value="1"/>
</dbReference>
<dbReference type="Pfam" id="PF21365">
    <property type="entry name" value="Glyco_hydro_31_3rd"/>
    <property type="match status" value="1"/>
</dbReference>
<dbReference type="EMBL" id="LJCR01000957">
    <property type="protein sequence ID" value="KPV51338.1"/>
    <property type="molecule type" value="Genomic_DNA"/>
</dbReference>
<dbReference type="SUPFAM" id="SSF51011">
    <property type="entry name" value="Glycosyl hydrolase domain"/>
    <property type="match status" value="1"/>
</dbReference>
<dbReference type="InterPro" id="IPR013780">
    <property type="entry name" value="Glyco_hydro_b"/>
</dbReference>
<keyword evidence="3" id="KW-1185">Reference proteome</keyword>
<dbReference type="Gene3D" id="2.60.40.1180">
    <property type="entry name" value="Golgi alpha-mannosidase II"/>
    <property type="match status" value="1"/>
</dbReference>
<dbReference type="AlphaFoldDB" id="A0A0P9CY74"/>
<name>A0A0P9CY74_9CHLR</name>
<evidence type="ECO:0000313" key="2">
    <source>
        <dbReference type="EMBL" id="KPV51338.1"/>
    </source>
</evidence>
<dbReference type="Gene3D" id="3.20.20.80">
    <property type="entry name" value="Glycosidases"/>
    <property type="match status" value="1"/>
</dbReference>
<gene>
    <name evidence="2" type="ORF">SE17_21770</name>
</gene>
<dbReference type="InterPro" id="IPR048395">
    <property type="entry name" value="Glyco_hydro_31_C"/>
</dbReference>
<evidence type="ECO:0000259" key="1">
    <source>
        <dbReference type="Pfam" id="PF21365"/>
    </source>
</evidence>
<organism evidence="2 3">
    <name type="scientific">Kouleothrix aurantiaca</name>
    <dbReference type="NCBI Taxonomy" id="186479"/>
    <lineage>
        <taxon>Bacteria</taxon>
        <taxon>Bacillati</taxon>
        <taxon>Chloroflexota</taxon>
        <taxon>Chloroflexia</taxon>
        <taxon>Chloroflexales</taxon>
        <taxon>Roseiflexineae</taxon>
        <taxon>Roseiflexaceae</taxon>
        <taxon>Kouleothrix</taxon>
    </lineage>
</organism>
<proteinExistence type="predicted"/>
<protein>
    <recommendedName>
        <fullName evidence="1">Glycosyl hydrolase family 31 C-terminal domain-containing protein</fullName>
    </recommendedName>
</protein>
<evidence type="ECO:0000313" key="3">
    <source>
        <dbReference type="Proteomes" id="UP000050509"/>
    </source>
</evidence>
<comment type="caution">
    <text evidence="2">The sequence shown here is derived from an EMBL/GenBank/DDBJ whole genome shotgun (WGS) entry which is preliminary data.</text>
</comment>
<sequence>MGGEPVRSALWRGDADDALGGSASALREQLQPYLATLLHAAAEQGTPVLRPLRYHFPDDPATYALDHQALIGAWLMAAPGDSRKVYLPAGRWYDWWSGAPLEGPTQLLPIAQAGRPPLYARAGAIIPCRPGRGQPLRLEIFPGDGALTLSADSLPGETDDLCLRLRADGDRLRLIVCAHAGRQPVQFRIHGVAPEAAQAFPGAHYDAGRRALAFTLDAAGPACQLVFALEHA</sequence>
<dbReference type="Proteomes" id="UP000050509">
    <property type="component" value="Unassembled WGS sequence"/>
</dbReference>
<reference evidence="2 3" key="1">
    <citation type="submission" date="2015-09" db="EMBL/GenBank/DDBJ databases">
        <title>Draft genome sequence of Kouleothrix aurantiaca JCM 19913.</title>
        <authorList>
            <person name="Hemp J."/>
        </authorList>
    </citation>
    <scope>NUCLEOTIDE SEQUENCE [LARGE SCALE GENOMIC DNA]</scope>
    <source>
        <strain evidence="2 3">COM-B</strain>
    </source>
</reference>
<dbReference type="GO" id="GO:0004553">
    <property type="term" value="F:hydrolase activity, hydrolyzing O-glycosyl compounds"/>
    <property type="evidence" value="ECO:0007669"/>
    <property type="project" value="TreeGrafter"/>
</dbReference>
<accession>A0A0P9CY74</accession>